<name>A0A6P8HH77_ACTTE</name>
<sequence length="417" mass="46050">MNEGENSRLMMQRKLSSKHYEMAAQHEPTENQNDCKFLSNPKECVQSFAKKALKFFDIYLLFFGMIFIIALGVHWTSSGLLLGKFQFRHICIVLIFLIFGVQLKSDDIYLASKSYKGLIWSMAAILFVTPALGIQITKTIHFATLSDENITTEHSLVQANVSAIGPTEFALGLQIFFAVPSSFTTGVILAVIAGGNLPFGLSVMLITNTVGIFSVPPFLKWMTSIDSADVSIKGFAMLMGMFLLTVILPAMVGKAIRVIPKVPDHIDAHPRILRYVILVLFILSTWPMVSKAQADDKYGNIVAMNTMAILGFTTIMHVIFLLLNWVFCAILNLELSIKKTVVILGSHKAVAFALTVIGFLPDSAGSRDLMGLACVIAYLVVLAIDSLIVSKLATVEEDPIEHLFTEKEIYRKLSMGE</sequence>
<feature type="transmembrane region" description="Helical" evidence="2">
    <location>
        <begin position="340"/>
        <end position="357"/>
    </location>
</feature>
<evidence type="ECO:0000256" key="2">
    <source>
        <dbReference type="SAM" id="Phobius"/>
    </source>
</evidence>
<feature type="transmembrane region" description="Helical" evidence="2">
    <location>
        <begin position="117"/>
        <end position="136"/>
    </location>
</feature>
<dbReference type="PANTHER" id="PTHR18640">
    <property type="entry name" value="SOLUTE CARRIER FAMILY 10 MEMBER 7"/>
    <property type="match status" value="1"/>
</dbReference>
<reference evidence="4 5" key="1">
    <citation type="submission" date="2025-04" db="UniProtKB">
        <authorList>
            <consortium name="RefSeq"/>
        </authorList>
    </citation>
    <scope>IDENTIFICATION</scope>
    <source>
        <tissue evidence="4 5">Tentacle</tissue>
    </source>
</reference>
<dbReference type="RefSeq" id="XP_031555759.1">
    <property type="nucleotide sequence ID" value="XM_031699899.1"/>
</dbReference>
<keyword evidence="2" id="KW-1133">Transmembrane helix</keyword>
<comment type="similarity">
    <text evidence="1">Belongs to the bile acid:sodium symporter (BASS) (TC 2.A.28) family.</text>
</comment>
<dbReference type="RefSeq" id="XP_031555757.1">
    <property type="nucleotide sequence ID" value="XM_031699897.1"/>
</dbReference>
<protein>
    <submittedName>
        <fullName evidence="4 5">Probable sodium/metabolite cotransporter BASS4, chloroplastic</fullName>
    </submittedName>
</protein>
<evidence type="ECO:0000313" key="4">
    <source>
        <dbReference type="RefSeq" id="XP_031555757.1"/>
    </source>
</evidence>
<dbReference type="OrthoDB" id="5969158at2759"/>
<feature type="transmembrane region" description="Helical" evidence="2">
    <location>
        <begin position="169"/>
        <end position="192"/>
    </location>
</feature>
<dbReference type="Pfam" id="PF13593">
    <property type="entry name" value="SBF_like"/>
    <property type="match status" value="1"/>
</dbReference>
<proteinExistence type="inferred from homology"/>
<dbReference type="InterPro" id="IPR038770">
    <property type="entry name" value="Na+/solute_symporter_sf"/>
</dbReference>
<dbReference type="RefSeq" id="XP_031555758.1">
    <property type="nucleotide sequence ID" value="XM_031699898.1"/>
</dbReference>
<feature type="transmembrane region" description="Helical" evidence="2">
    <location>
        <begin position="56"/>
        <end position="75"/>
    </location>
</feature>
<evidence type="ECO:0000313" key="6">
    <source>
        <dbReference type="RefSeq" id="XP_031555759.1"/>
    </source>
</evidence>
<dbReference type="Gene3D" id="1.20.1530.20">
    <property type="match status" value="1"/>
</dbReference>
<keyword evidence="3" id="KW-1185">Reference proteome</keyword>
<dbReference type="KEGG" id="aten:116292554"/>
<feature type="transmembrane region" description="Helical" evidence="2">
    <location>
        <begin position="272"/>
        <end position="289"/>
    </location>
</feature>
<dbReference type="GeneID" id="116292554"/>
<feature type="transmembrane region" description="Helical" evidence="2">
    <location>
        <begin position="309"/>
        <end position="333"/>
    </location>
</feature>
<keyword evidence="2" id="KW-0472">Membrane</keyword>
<feature type="transmembrane region" description="Helical" evidence="2">
    <location>
        <begin position="231"/>
        <end position="252"/>
    </location>
</feature>
<evidence type="ECO:0000313" key="5">
    <source>
        <dbReference type="RefSeq" id="XP_031555758.1"/>
    </source>
</evidence>
<dbReference type="PANTHER" id="PTHR18640:SF10">
    <property type="entry name" value="SODIUM_METABOLITE COTRANSPORTER BASS4, CHLOROPLASTIC-RELATED"/>
    <property type="match status" value="1"/>
</dbReference>
<feature type="transmembrane region" description="Helical" evidence="2">
    <location>
        <begin position="199"/>
        <end position="219"/>
    </location>
</feature>
<organism evidence="3 6">
    <name type="scientific">Actinia tenebrosa</name>
    <name type="common">Australian red waratah sea anemone</name>
    <dbReference type="NCBI Taxonomy" id="6105"/>
    <lineage>
        <taxon>Eukaryota</taxon>
        <taxon>Metazoa</taxon>
        <taxon>Cnidaria</taxon>
        <taxon>Anthozoa</taxon>
        <taxon>Hexacorallia</taxon>
        <taxon>Actiniaria</taxon>
        <taxon>Actiniidae</taxon>
        <taxon>Actinia</taxon>
    </lineage>
</organism>
<keyword evidence="2" id="KW-0812">Transmembrane</keyword>
<evidence type="ECO:0000256" key="1">
    <source>
        <dbReference type="ARBA" id="ARBA00006528"/>
    </source>
</evidence>
<gene>
    <name evidence="4 5 6" type="primary">LOC116292554</name>
</gene>
<feature type="transmembrane region" description="Helical" evidence="2">
    <location>
        <begin position="369"/>
        <end position="389"/>
    </location>
</feature>
<dbReference type="AlphaFoldDB" id="A0A6P8HH77"/>
<accession>A0A6P8HH77</accession>
<dbReference type="InterPro" id="IPR016833">
    <property type="entry name" value="Put_Na-Bile_cotransptr"/>
</dbReference>
<dbReference type="Proteomes" id="UP000515163">
    <property type="component" value="Unplaced"/>
</dbReference>
<evidence type="ECO:0000313" key="3">
    <source>
        <dbReference type="Proteomes" id="UP000515163"/>
    </source>
</evidence>
<feature type="transmembrane region" description="Helical" evidence="2">
    <location>
        <begin position="87"/>
        <end position="105"/>
    </location>
</feature>